<keyword evidence="6" id="KW-0675">Receptor</keyword>
<reference evidence="11" key="1">
    <citation type="submission" date="2021-02" db="EMBL/GenBank/DDBJ databases">
        <authorList>
            <person name="Nowell W R."/>
        </authorList>
    </citation>
    <scope>NUCLEOTIDE SEQUENCE</scope>
</reference>
<evidence type="ECO:0000256" key="5">
    <source>
        <dbReference type="ARBA" id="ARBA00023136"/>
    </source>
</evidence>
<dbReference type="AlphaFoldDB" id="A0A815Z9G0"/>
<dbReference type="EMBL" id="CAJNOJ010000348">
    <property type="protein sequence ID" value="CAF1411748.1"/>
    <property type="molecule type" value="Genomic_DNA"/>
</dbReference>
<keyword evidence="2 8" id="KW-0812">Transmembrane</keyword>
<evidence type="ECO:0000256" key="2">
    <source>
        <dbReference type="ARBA" id="ARBA00022692"/>
    </source>
</evidence>
<dbReference type="GO" id="GO:0004930">
    <property type="term" value="F:G protein-coupled receptor activity"/>
    <property type="evidence" value="ECO:0007669"/>
    <property type="project" value="UniProtKB-KW"/>
</dbReference>
<organism evidence="11 12">
    <name type="scientific">Adineta ricciae</name>
    <name type="common">Rotifer</name>
    <dbReference type="NCBI Taxonomy" id="249248"/>
    <lineage>
        <taxon>Eukaryota</taxon>
        <taxon>Metazoa</taxon>
        <taxon>Spiralia</taxon>
        <taxon>Gnathifera</taxon>
        <taxon>Rotifera</taxon>
        <taxon>Eurotatoria</taxon>
        <taxon>Bdelloidea</taxon>
        <taxon>Adinetida</taxon>
        <taxon>Adinetidae</taxon>
        <taxon>Adineta</taxon>
    </lineage>
</organism>
<protein>
    <recommendedName>
        <fullName evidence="9">G-protein coupled receptors family 1 profile domain-containing protein</fullName>
    </recommendedName>
</protein>
<keyword evidence="4" id="KW-0297">G-protein coupled receptor</keyword>
<feature type="domain" description="G-protein coupled receptors family 1 profile" evidence="9">
    <location>
        <begin position="27"/>
        <end position="285"/>
    </location>
</feature>
<proteinExistence type="predicted"/>
<dbReference type="Pfam" id="PF00001">
    <property type="entry name" value="7tm_1"/>
    <property type="match status" value="1"/>
</dbReference>
<gene>
    <name evidence="10" type="ORF">EDS130_LOCUS36780</name>
    <name evidence="11" type="ORF">XAT740_LOCUS45381</name>
</gene>
<dbReference type="GO" id="GO:0005886">
    <property type="term" value="C:plasma membrane"/>
    <property type="evidence" value="ECO:0007669"/>
    <property type="project" value="TreeGrafter"/>
</dbReference>
<sequence length="322" mass="36936">MSSSLSFVGRMITIYSGIPLFIGGITGEILKMIVFSSLRTFRQSSCAFYLTVTSTMNIGQLSTGLLALITNTLFGVDGTESSLFYCKFRPYCFQTCALSSLGCFCLATFDQYCATCSHPRWQQWSNIKRAKRLVIINIIIWALHGIPYLIFFEQIQSSITGNVKCTSRDFIFAYYRSYVIIFILFGILPMSISTIFGLLAFRNVQELGYRTIPIVRRELDKQLTKMVLIQLIVNIFTLLPNTIISTVLTSPNIPSNTLNQTYIQFAYSIALLLNYAYFASSFYIYICASERFRRQFIHVLFTVHLERWRKPLPINNQVQPEF</sequence>
<feature type="transmembrane region" description="Helical" evidence="8">
    <location>
        <begin position="178"/>
        <end position="201"/>
    </location>
</feature>
<feature type="transmembrane region" description="Helical" evidence="8">
    <location>
        <begin position="88"/>
        <end position="109"/>
    </location>
</feature>
<dbReference type="InterPro" id="IPR017452">
    <property type="entry name" value="GPCR_Rhodpsn_7TM"/>
</dbReference>
<feature type="transmembrane region" description="Helical" evidence="8">
    <location>
        <begin position="222"/>
        <end position="244"/>
    </location>
</feature>
<keyword evidence="12" id="KW-1185">Reference proteome</keyword>
<dbReference type="PANTHER" id="PTHR24243">
    <property type="entry name" value="G-PROTEIN COUPLED RECEPTOR"/>
    <property type="match status" value="1"/>
</dbReference>
<evidence type="ECO:0000313" key="11">
    <source>
        <dbReference type="EMBL" id="CAF1579879.1"/>
    </source>
</evidence>
<dbReference type="InterPro" id="IPR000276">
    <property type="entry name" value="GPCR_Rhodpsn"/>
</dbReference>
<dbReference type="PROSITE" id="PS50262">
    <property type="entry name" value="G_PROTEIN_RECEP_F1_2"/>
    <property type="match status" value="1"/>
</dbReference>
<evidence type="ECO:0000256" key="7">
    <source>
        <dbReference type="ARBA" id="ARBA00023224"/>
    </source>
</evidence>
<keyword evidence="3 8" id="KW-1133">Transmembrane helix</keyword>
<evidence type="ECO:0000313" key="12">
    <source>
        <dbReference type="Proteomes" id="UP000663828"/>
    </source>
</evidence>
<dbReference type="OrthoDB" id="10006176at2759"/>
<accession>A0A815Z9G0</accession>
<dbReference type="Gene3D" id="1.20.1070.10">
    <property type="entry name" value="Rhodopsin 7-helix transmembrane proteins"/>
    <property type="match status" value="1"/>
</dbReference>
<dbReference type="PANTHER" id="PTHR24243:SF230">
    <property type="entry name" value="G-PROTEIN COUPLED RECEPTORS FAMILY 1 PROFILE DOMAIN-CONTAINING PROTEIN"/>
    <property type="match status" value="1"/>
</dbReference>
<evidence type="ECO:0000313" key="10">
    <source>
        <dbReference type="EMBL" id="CAF1411748.1"/>
    </source>
</evidence>
<evidence type="ECO:0000256" key="3">
    <source>
        <dbReference type="ARBA" id="ARBA00022989"/>
    </source>
</evidence>
<name>A0A815Z9G0_ADIRI</name>
<feature type="transmembrane region" description="Helical" evidence="8">
    <location>
        <begin position="46"/>
        <end position="68"/>
    </location>
</feature>
<keyword evidence="5 8" id="KW-0472">Membrane</keyword>
<dbReference type="SUPFAM" id="SSF81321">
    <property type="entry name" value="Family A G protein-coupled receptor-like"/>
    <property type="match status" value="1"/>
</dbReference>
<comment type="caution">
    <text evidence="11">The sequence shown here is derived from an EMBL/GenBank/DDBJ whole genome shotgun (WGS) entry which is preliminary data.</text>
</comment>
<keyword evidence="7" id="KW-0807">Transducer</keyword>
<dbReference type="Proteomes" id="UP000663828">
    <property type="component" value="Unassembled WGS sequence"/>
</dbReference>
<dbReference type="EMBL" id="CAJNOR010005915">
    <property type="protein sequence ID" value="CAF1579879.1"/>
    <property type="molecule type" value="Genomic_DNA"/>
</dbReference>
<feature type="transmembrane region" description="Helical" evidence="8">
    <location>
        <begin position="12"/>
        <end position="34"/>
    </location>
</feature>
<evidence type="ECO:0000259" key="9">
    <source>
        <dbReference type="PROSITE" id="PS50262"/>
    </source>
</evidence>
<evidence type="ECO:0000256" key="6">
    <source>
        <dbReference type="ARBA" id="ARBA00023170"/>
    </source>
</evidence>
<feature type="transmembrane region" description="Helical" evidence="8">
    <location>
        <begin position="264"/>
        <end position="286"/>
    </location>
</feature>
<dbReference type="Proteomes" id="UP000663852">
    <property type="component" value="Unassembled WGS sequence"/>
</dbReference>
<evidence type="ECO:0000256" key="1">
    <source>
        <dbReference type="ARBA" id="ARBA00004141"/>
    </source>
</evidence>
<evidence type="ECO:0000256" key="4">
    <source>
        <dbReference type="ARBA" id="ARBA00023040"/>
    </source>
</evidence>
<evidence type="ECO:0000256" key="8">
    <source>
        <dbReference type="SAM" id="Phobius"/>
    </source>
</evidence>
<comment type="subcellular location">
    <subcellularLocation>
        <location evidence="1">Membrane</location>
        <topology evidence="1">Multi-pass membrane protein</topology>
    </subcellularLocation>
</comment>
<feature type="transmembrane region" description="Helical" evidence="8">
    <location>
        <begin position="130"/>
        <end position="151"/>
    </location>
</feature>